<reference evidence="2" key="1">
    <citation type="submission" date="2020-03" db="EMBL/GenBank/DDBJ databases">
        <title>The deep terrestrial virosphere.</title>
        <authorList>
            <person name="Holmfeldt K."/>
            <person name="Nilsson E."/>
            <person name="Simone D."/>
            <person name="Lopez-Fernandez M."/>
            <person name="Wu X."/>
            <person name="de Brujin I."/>
            <person name="Lundin D."/>
            <person name="Andersson A."/>
            <person name="Bertilsson S."/>
            <person name="Dopson M."/>
        </authorList>
    </citation>
    <scope>NUCLEOTIDE SEQUENCE</scope>
    <source>
        <strain evidence="2">MM415B02249</strain>
    </source>
</reference>
<organism evidence="2">
    <name type="scientific">viral metagenome</name>
    <dbReference type="NCBI Taxonomy" id="1070528"/>
    <lineage>
        <taxon>unclassified sequences</taxon>
        <taxon>metagenomes</taxon>
        <taxon>organismal metagenomes</taxon>
    </lineage>
</organism>
<dbReference type="SUPFAM" id="SSF53448">
    <property type="entry name" value="Nucleotide-diphospho-sugar transferases"/>
    <property type="match status" value="1"/>
</dbReference>
<gene>
    <name evidence="2" type="ORF">MM415B02249_0007</name>
</gene>
<dbReference type="InterPro" id="IPR029044">
    <property type="entry name" value="Nucleotide-diphossugar_trans"/>
</dbReference>
<accession>A0A6M3KTK6</accession>
<sequence>MKAIILAAGLTKSTDYHGFPLDYKPKCLLKYVEPPEREPDARLEDWVYEPVPESTAPTILERDVKILRKHGVDEIIVIVGYKADEVMAHSKERNLGLKFVHNPGYAELYAGHVDSLIQGLSEIPPDDAFLLIMGDVIITDRLVENLLKCEKKIGIRKYFRREILAAKLSLQVISGISSVKGKGVLEFCDWLYKLGGGTWDSPGPGTEDIDGRDGAWEVDSIIDLFSKHGWNTAPPQPILEQLRKRLKEQQG</sequence>
<protein>
    <recommendedName>
        <fullName evidence="1">MobA-like NTP transferase domain-containing protein</fullName>
    </recommendedName>
</protein>
<dbReference type="Gene3D" id="3.90.550.10">
    <property type="entry name" value="Spore Coat Polysaccharide Biosynthesis Protein SpsA, Chain A"/>
    <property type="match status" value="1"/>
</dbReference>
<name>A0A6M3KTK6_9ZZZZ</name>
<dbReference type="AlphaFoldDB" id="A0A6M3KTK6"/>
<feature type="domain" description="MobA-like NTP transferase" evidence="1">
    <location>
        <begin position="58"/>
        <end position="149"/>
    </location>
</feature>
<evidence type="ECO:0000259" key="1">
    <source>
        <dbReference type="Pfam" id="PF12804"/>
    </source>
</evidence>
<proteinExistence type="predicted"/>
<dbReference type="EMBL" id="MT142561">
    <property type="protein sequence ID" value="QJA85210.1"/>
    <property type="molecule type" value="Genomic_DNA"/>
</dbReference>
<dbReference type="Pfam" id="PF12804">
    <property type="entry name" value="NTP_transf_3"/>
    <property type="match status" value="1"/>
</dbReference>
<dbReference type="GO" id="GO:0016779">
    <property type="term" value="F:nucleotidyltransferase activity"/>
    <property type="evidence" value="ECO:0007669"/>
    <property type="project" value="UniProtKB-ARBA"/>
</dbReference>
<evidence type="ECO:0000313" key="2">
    <source>
        <dbReference type="EMBL" id="QJA85210.1"/>
    </source>
</evidence>
<dbReference type="InterPro" id="IPR025877">
    <property type="entry name" value="MobA-like_NTP_Trfase"/>
</dbReference>